<sequence>MLQQHQRKPCPIERRPRMLLKDFLNENSNSCSSSGFKSFPRKQPPFNPRSPQKNLIEFDPKPTSSNSKNNPTITSKLLRSRSKAACTTISAFQSLMNAVKNIPTTVKSPSFLPRSLSRRLLQSKFQSSSRKQRQNQVQITVRVKDIIRWTSFRDEMLPPPPPLDYASSPLHCTTSTTITGSTTTTCTTCSSSSSGSSWCDSDFTAEFLQSWVCSKSDPQADEDGGKKYLPCVGKDFTEEEASTTGTGSCNIALGPQQVEVLLGDEDEQHSPVSVLDFQFGEDEEDSFSSTFDQSLANVGDEDEEMAMELLNYVKATSSSPDSCEEGHLEDKLLLDFFREEMSVQRNQTDDGFQWEMVSKAKAWVSGEHNELEWGLEHKKEACVRDMHKEGRWNKFEYEQEELALEIETAMSDFLMEELLVDLLSR</sequence>
<dbReference type="PANTHER" id="PTHR33623:SF17">
    <property type="entry name" value="DUF4378 DOMAIN-CONTAINING PROTEIN"/>
    <property type="match status" value="1"/>
</dbReference>
<gene>
    <name evidence="3" type="primary">LOC103331965</name>
</gene>
<evidence type="ECO:0000313" key="2">
    <source>
        <dbReference type="Proteomes" id="UP000694861"/>
    </source>
</evidence>
<name>A0ABM0P120_PRUMU</name>
<evidence type="ECO:0000313" key="3">
    <source>
        <dbReference type="RefSeq" id="XP_008232870.1"/>
    </source>
</evidence>
<accession>A0ABM0P120</accession>
<dbReference type="Proteomes" id="UP000694861">
    <property type="component" value="Linkage group LG5"/>
</dbReference>
<feature type="region of interest" description="Disordered" evidence="1">
    <location>
        <begin position="33"/>
        <end position="74"/>
    </location>
</feature>
<dbReference type="RefSeq" id="XP_008232870.1">
    <property type="nucleotide sequence ID" value="XM_008234648.1"/>
</dbReference>
<dbReference type="PANTHER" id="PTHR33623">
    <property type="entry name" value="OS04G0572500 PROTEIN"/>
    <property type="match status" value="1"/>
</dbReference>
<dbReference type="GeneID" id="103331965"/>
<protein>
    <submittedName>
        <fullName evidence="3">Uncharacterized protein LOC103331965 isoform X1</fullName>
    </submittedName>
</protein>
<organism evidence="2 3">
    <name type="scientific">Prunus mume</name>
    <name type="common">Japanese apricot</name>
    <name type="synonym">Armeniaca mume</name>
    <dbReference type="NCBI Taxonomy" id="102107"/>
    <lineage>
        <taxon>Eukaryota</taxon>
        <taxon>Viridiplantae</taxon>
        <taxon>Streptophyta</taxon>
        <taxon>Embryophyta</taxon>
        <taxon>Tracheophyta</taxon>
        <taxon>Spermatophyta</taxon>
        <taxon>Magnoliopsida</taxon>
        <taxon>eudicotyledons</taxon>
        <taxon>Gunneridae</taxon>
        <taxon>Pentapetalae</taxon>
        <taxon>rosids</taxon>
        <taxon>fabids</taxon>
        <taxon>Rosales</taxon>
        <taxon>Rosaceae</taxon>
        <taxon>Amygdaloideae</taxon>
        <taxon>Amygdaleae</taxon>
        <taxon>Prunus</taxon>
    </lineage>
</organism>
<proteinExistence type="predicted"/>
<reference evidence="2" key="1">
    <citation type="journal article" date="2012" name="Nat. Commun.">
        <title>The genome of Prunus mume.</title>
        <authorList>
            <person name="Zhang Q."/>
            <person name="Chen W."/>
            <person name="Sun L."/>
            <person name="Zhao F."/>
            <person name="Huang B."/>
            <person name="Yang W."/>
            <person name="Tao Y."/>
            <person name="Wang J."/>
            <person name="Yuan Z."/>
            <person name="Fan G."/>
            <person name="Xing Z."/>
            <person name="Han C."/>
            <person name="Pan H."/>
            <person name="Zhong X."/>
            <person name="Shi W."/>
            <person name="Liang X."/>
            <person name="Du D."/>
            <person name="Sun F."/>
            <person name="Xu Z."/>
            <person name="Hao R."/>
            <person name="Lv T."/>
            <person name="Lv Y."/>
            <person name="Zheng Z."/>
            <person name="Sun M."/>
            <person name="Luo L."/>
            <person name="Cai M."/>
            <person name="Gao Y."/>
            <person name="Wang J."/>
            <person name="Yin Y."/>
            <person name="Xu X."/>
            <person name="Cheng T."/>
            <person name="Wang J."/>
        </authorList>
    </citation>
    <scope>NUCLEOTIDE SEQUENCE [LARGE SCALE GENOMIC DNA]</scope>
</reference>
<reference evidence="3" key="2">
    <citation type="submission" date="2025-08" db="UniProtKB">
        <authorList>
            <consortium name="RefSeq"/>
        </authorList>
    </citation>
    <scope>IDENTIFICATION</scope>
</reference>
<feature type="compositionally biased region" description="Polar residues" evidence="1">
    <location>
        <begin position="62"/>
        <end position="74"/>
    </location>
</feature>
<keyword evidence="2" id="KW-1185">Reference proteome</keyword>
<evidence type="ECO:0000256" key="1">
    <source>
        <dbReference type="SAM" id="MobiDB-lite"/>
    </source>
</evidence>